<comment type="subcellular location">
    <subcellularLocation>
        <location evidence="1">Membrane</location>
    </subcellularLocation>
</comment>
<dbReference type="Proteomes" id="UP001610335">
    <property type="component" value="Unassembled WGS sequence"/>
</dbReference>
<dbReference type="InterPro" id="IPR023352">
    <property type="entry name" value="MAPEG-like_dom_sf"/>
</dbReference>
<keyword evidence="3" id="KW-1133">Transmembrane helix</keyword>
<dbReference type="Pfam" id="PF01124">
    <property type="entry name" value="MAPEG"/>
    <property type="match status" value="1"/>
</dbReference>
<gene>
    <name evidence="5" type="ORF">BDW59DRAFT_151912</name>
</gene>
<evidence type="ECO:0000256" key="4">
    <source>
        <dbReference type="ARBA" id="ARBA00023136"/>
    </source>
</evidence>
<keyword evidence="2" id="KW-0812">Transmembrane</keyword>
<sequence>MSLLTSLGLSPALPSTIIPNYGPTTLIFHFLFAYGVLSSRTLKQIYGLDHNGSPREDLTKYGEAAVTSGKITRAQLNMLRRNESAHANAVENYALLVAAVGMASLAGVSNVVINRACLTYTIARVVYGAVYILVESDTWSQARGICWWVGNLSCLTLLWKAGGLLGVVA</sequence>
<comment type="caution">
    <text evidence="5">The sequence shown here is derived from an EMBL/GenBank/DDBJ whole genome shotgun (WGS) entry which is preliminary data.</text>
</comment>
<proteinExistence type="predicted"/>
<evidence type="ECO:0008006" key="7">
    <source>
        <dbReference type="Google" id="ProtNLM"/>
    </source>
</evidence>
<organism evidence="5 6">
    <name type="scientific">Aspergillus cavernicola</name>
    <dbReference type="NCBI Taxonomy" id="176166"/>
    <lineage>
        <taxon>Eukaryota</taxon>
        <taxon>Fungi</taxon>
        <taxon>Dikarya</taxon>
        <taxon>Ascomycota</taxon>
        <taxon>Pezizomycotina</taxon>
        <taxon>Eurotiomycetes</taxon>
        <taxon>Eurotiomycetidae</taxon>
        <taxon>Eurotiales</taxon>
        <taxon>Aspergillaceae</taxon>
        <taxon>Aspergillus</taxon>
        <taxon>Aspergillus subgen. Nidulantes</taxon>
    </lineage>
</organism>
<dbReference type="InterPro" id="IPR001129">
    <property type="entry name" value="Membr-assoc_MAPEG"/>
</dbReference>
<dbReference type="PANTHER" id="PTHR35371">
    <property type="entry name" value="INNER MEMBRANE PROTEIN"/>
    <property type="match status" value="1"/>
</dbReference>
<reference evidence="5 6" key="1">
    <citation type="submission" date="2024-07" db="EMBL/GenBank/DDBJ databases">
        <title>Section-level genome sequencing and comparative genomics of Aspergillus sections Usti and Cavernicolus.</title>
        <authorList>
            <consortium name="Lawrence Berkeley National Laboratory"/>
            <person name="Nybo J.L."/>
            <person name="Vesth T.C."/>
            <person name="Theobald S."/>
            <person name="Frisvad J.C."/>
            <person name="Larsen T.O."/>
            <person name="Kjaerboelling I."/>
            <person name="Rothschild-Mancinelli K."/>
            <person name="Lyhne E.K."/>
            <person name="Kogle M.E."/>
            <person name="Barry K."/>
            <person name="Clum A."/>
            <person name="Na H."/>
            <person name="Ledsgaard L."/>
            <person name="Lin J."/>
            <person name="Lipzen A."/>
            <person name="Kuo A."/>
            <person name="Riley R."/>
            <person name="Mondo S."/>
            <person name="LaButti K."/>
            <person name="Haridas S."/>
            <person name="Pangalinan J."/>
            <person name="Salamov A.A."/>
            <person name="Simmons B.A."/>
            <person name="Magnuson J.K."/>
            <person name="Chen J."/>
            <person name="Drula E."/>
            <person name="Henrissat B."/>
            <person name="Wiebenga A."/>
            <person name="Lubbers R.J."/>
            <person name="Gomes A.C."/>
            <person name="Makela M.R."/>
            <person name="Stajich J."/>
            <person name="Grigoriev I.V."/>
            <person name="Mortensen U.H."/>
            <person name="De vries R.P."/>
            <person name="Baker S.E."/>
            <person name="Andersen M.R."/>
        </authorList>
    </citation>
    <scope>NUCLEOTIDE SEQUENCE [LARGE SCALE GENOMIC DNA]</scope>
    <source>
        <strain evidence="5 6">CBS 600.67</strain>
    </source>
</reference>
<keyword evidence="6" id="KW-1185">Reference proteome</keyword>
<keyword evidence="4" id="KW-0472">Membrane</keyword>
<evidence type="ECO:0000256" key="1">
    <source>
        <dbReference type="ARBA" id="ARBA00004370"/>
    </source>
</evidence>
<protein>
    <recommendedName>
        <fullName evidence="7">MAPEG family-domain-containing protein</fullName>
    </recommendedName>
</protein>
<evidence type="ECO:0000313" key="5">
    <source>
        <dbReference type="EMBL" id="KAL2818728.1"/>
    </source>
</evidence>
<evidence type="ECO:0000313" key="6">
    <source>
        <dbReference type="Proteomes" id="UP001610335"/>
    </source>
</evidence>
<dbReference type="EMBL" id="JBFXLS010000082">
    <property type="protein sequence ID" value="KAL2818728.1"/>
    <property type="molecule type" value="Genomic_DNA"/>
</dbReference>
<evidence type="ECO:0000256" key="3">
    <source>
        <dbReference type="ARBA" id="ARBA00022989"/>
    </source>
</evidence>
<dbReference type="SUPFAM" id="SSF161084">
    <property type="entry name" value="MAPEG domain-like"/>
    <property type="match status" value="1"/>
</dbReference>
<dbReference type="PANTHER" id="PTHR35371:SF2">
    <property type="entry name" value="MAPEG FAMILY PROTEIN"/>
    <property type="match status" value="1"/>
</dbReference>
<accession>A0ABR4HVL7</accession>
<name>A0ABR4HVL7_9EURO</name>
<evidence type="ECO:0000256" key="2">
    <source>
        <dbReference type="ARBA" id="ARBA00022692"/>
    </source>
</evidence>
<dbReference type="Gene3D" id="1.20.120.550">
    <property type="entry name" value="Membrane associated eicosanoid/glutathione metabolism-like domain"/>
    <property type="match status" value="1"/>
</dbReference>